<evidence type="ECO:0000256" key="2">
    <source>
        <dbReference type="ARBA" id="ARBA00023125"/>
    </source>
</evidence>
<name>A0ABT8LGE6_9BACT</name>
<evidence type="ECO:0000313" key="5">
    <source>
        <dbReference type="EMBL" id="MDN5216885.1"/>
    </source>
</evidence>
<dbReference type="PRINTS" id="PR00035">
    <property type="entry name" value="HTHGNTR"/>
</dbReference>
<evidence type="ECO:0000256" key="1">
    <source>
        <dbReference type="ARBA" id="ARBA00023015"/>
    </source>
</evidence>
<gene>
    <name evidence="5" type="ORF">QQ020_32745</name>
</gene>
<accession>A0ABT8LGE6</accession>
<dbReference type="Gene3D" id="1.10.10.10">
    <property type="entry name" value="Winged helix-like DNA-binding domain superfamily/Winged helix DNA-binding domain"/>
    <property type="match status" value="1"/>
</dbReference>
<evidence type="ECO:0000313" key="6">
    <source>
        <dbReference type="Proteomes" id="UP001172083"/>
    </source>
</evidence>
<dbReference type="Proteomes" id="UP001172083">
    <property type="component" value="Unassembled WGS sequence"/>
</dbReference>
<comment type="caution">
    <text evidence="5">The sequence shown here is derived from an EMBL/GenBank/DDBJ whole genome shotgun (WGS) entry which is preliminary data.</text>
</comment>
<keyword evidence="3" id="KW-0804">Transcription</keyword>
<reference evidence="5" key="1">
    <citation type="submission" date="2023-06" db="EMBL/GenBank/DDBJ databases">
        <title>Genomic of Agaribacillus aureum.</title>
        <authorList>
            <person name="Wang G."/>
        </authorList>
    </citation>
    <scope>NUCLEOTIDE SEQUENCE</scope>
    <source>
        <strain evidence="5">BMA12</strain>
    </source>
</reference>
<dbReference type="Pfam" id="PF07729">
    <property type="entry name" value="FCD"/>
    <property type="match status" value="1"/>
</dbReference>
<dbReference type="InterPro" id="IPR036390">
    <property type="entry name" value="WH_DNA-bd_sf"/>
</dbReference>
<protein>
    <submittedName>
        <fullName evidence="5">GntR family transcriptional regulator</fullName>
    </submittedName>
</protein>
<sequence length="248" mass="28605">MAIKHKKELRPLNTLSLVDKVELSLREYILENNLKPGDAIPKELDIAKSLGVSRTVVREALLRFRTLGLMDSKKHKGLIITEPDVMNGFQKVLHPNLLGEGALRDIFELRLILEMGMAEMLFARKTPEAVDELEEIARKGDEEGHDSTTFSLDQEIEFHGKLYQISGNETLQKFQSILLPIFQYIHGNEIFYKHYNYPKGHVTHRTLSGILKNKTPQKFREAMRGHLMPHFECIFGKELFKNILKEKV</sequence>
<dbReference type="EMBL" id="JAUJEB010000011">
    <property type="protein sequence ID" value="MDN5216885.1"/>
    <property type="molecule type" value="Genomic_DNA"/>
</dbReference>
<dbReference type="Pfam" id="PF00392">
    <property type="entry name" value="GntR"/>
    <property type="match status" value="1"/>
</dbReference>
<evidence type="ECO:0000256" key="3">
    <source>
        <dbReference type="ARBA" id="ARBA00023163"/>
    </source>
</evidence>
<dbReference type="PANTHER" id="PTHR43537:SF24">
    <property type="entry name" value="GLUCONATE OPERON TRANSCRIPTIONAL REPRESSOR"/>
    <property type="match status" value="1"/>
</dbReference>
<dbReference type="SMART" id="SM00895">
    <property type="entry name" value="FCD"/>
    <property type="match status" value="1"/>
</dbReference>
<dbReference type="InterPro" id="IPR000524">
    <property type="entry name" value="Tscrpt_reg_HTH_GntR"/>
</dbReference>
<dbReference type="InterPro" id="IPR036388">
    <property type="entry name" value="WH-like_DNA-bd_sf"/>
</dbReference>
<dbReference type="PANTHER" id="PTHR43537">
    <property type="entry name" value="TRANSCRIPTIONAL REGULATOR, GNTR FAMILY"/>
    <property type="match status" value="1"/>
</dbReference>
<evidence type="ECO:0000259" key="4">
    <source>
        <dbReference type="PROSITE" id="PS50949"/>
    </source>
</evidence>
<dbReference type="PROSITE" id="PS50949">
    <property type="entry name" value="HTH_GNTR"/>
    <property type="match status" value="1"/>
</dbReference>
<dbReference type="Gene3D" id="1.20.120.530">
    <property type="entry name" value="GntR ligand-binding domain-like"/>
    <property type="match status" value="1"/>
</dbReference>
<proteinExistence type="predicted"/>
<dbReference type="SUPFAM" id="SSF48008">
    <property type="entry name" value="GntR ligand-binding domain-like"/>
    <property type="match status" value="1"/>
</dbReference>
<keyword evidence="6" id="KW-1185">Reference proteome</keyword>
<dbReference type="SMART" id="SM00345">
    <property type="entry name" value="HTH_GNTR"/>
    <property type="match status" value="1"/>
</dbReference>
<feature type="domain" description="HTH gntR-type" evidence="4">
    <location>
        <begin position="15"/>
        <end position="83"/>
    </location>
</feature>
<keyword evidence="2" id="KW-0238">DNA-binding</keyword>
<keyword evidence="1" id="KW-0805">Transcription regulation</keyword>
<dbReference type="RefSeq" id="WP_346762222.1">
    <property type="nucleotide sequence ID" value="NZ_JAUJEB010000011.1"/>
</dbReference>
<dbReference type="CDD" id="cd07377">
    <property type="entry name" value="WHTH_GntR"/>
    <property type="match status" value="1"/>
</dbReference>
<dbReference type="InterPro" id="IPR011711">
    <property type="entry name" value="GntR_C"/>
</dbReference>
<dbReference type="SUPFAM" id="SSF46785">
    <property type="entry name" value="Winged helix' DNA-binding domain"/>
    <property type="match status" value="1"/>
</dbReference>
<dbReference type="InterPro" id="IPR008920">
    <property type="entry name" value="TF_FadR/GntR_C"/>
</dbReference>
<organism evidence="5 6">
    <name type="scientific">Agaribacillus aureus</name>
    <dbReference type="NCBI Taxonomy" id="3051825"/>
    <lineage>
        <taxon>Bacteria</taxon>
        <taxon>Pseudomonadati</taxon>
        <taxon>Bacteroidota</taxon>
        <taxon>Cytophagia</taxon>
        <taxon>Cytophagales</taxon>
        <taxon>Splendidivirgaceae</taxon>
        <taxon>Agaribacillus</taxon>
    </lineage>
</organism>